<keyword evidence="3" id="KW-1185">Reference proteome</keyword>
<evidence type="ECO:0000256" key="1">
    <source>
        <dbReference type="SAM" id="MobiDB-lite"/>
    </source>
</evidence>
<evidence type="ECO:0000313" key="2">
    <source>
        <dbReference type="EMBL" id="QQM38879.1"/>
    </source>
</evidence>
<dbReference type="AlphaFoldDB" id="A0A7T7I0Q1"/>
<gene>
    <name evidence="2" type="ORF">JEQ17_04920</name>
</gene>
<dbReference type="KEGG" id="slf:JEQ17_04920"/>
<dbReference type="EMBL" id="CP066831">
    <property type="protein sequence ID" value="QQM38879.1"/>
    <property type="molecule type" value="Genomic_DNA"/>
</dbReference>
<evidence type="ECO:0000313" key="3">
    <source>
        <dbReference type="Proteomes" id="UP000595636"/>
    </source>
</evidence>
<feature type="region of interest" description="Disordered" evidence="1">
    <location>
        <begin position="24"/>
        <end position="50"/>
    </location>
</feature>
<reference evidence="2 3" key="1">
    <citation type="submission" date="2020-12" db="EMBL/GenBank/DDBJ databases">
        <title>A novel species.</title>
        <authorList>
            <person name="Li K."/>
        </authorList>
    </citation>
    <scope>NUCLEOTIDE SEQUENCE [LARGE SCALE GENOMIC DNA]</scope>
    <source>
        <strain evidence="2 3">ZYC-3</strain>
    </source>
</reference>
<name>A0A7T7I0Q1_9ACTN</name>
<dbReference type="Proteomes" id="UP000595636">
    <property type="component" value="Chromosome"/>
</dbReference>
<sequence length="50" mass="5523">MKVESGHHEVDRIEGLRPDVVAPWRHQVSPGVTGTRRTGFSPLSPPVPRP</sequence>
<accession>A0A7T7I0Q1</accession>
<organism evidence="2 3">
    <name type="scientific">Streptomyces liliifuscus</name>
    <dbReference type="NCBI Taxonomy" id="2797636"/>
    <lineage>
        <taxon>Bacteria</taxon>
        <taxon>Bacillati</taxon>
        <taxon>Actinomycetota</taxon>
        <taxon>Actinomycetes</taxon>
        <taxon>Kitasatosporales</taxon>
        <taxon>Streptomycetaceae</taxon>
        <taxon>Streptomyces</taxon>
    </lineage>
</organism>
<proteinExistence type="predicted"/>
<protein>
    <submittedName>
        <fullName evidence="2">Uncharacterized protein</fullName>
    </submittedName>
</protein>
<dbReference type="RefSeq" id="WP_200394042.1">
    <property type="nucleotide sequence ID" value="NZ_CP066831.1"/>
</dbReference>